<keyword evidence="4" id="KW-0576">Peroxisome</keyword>
<dbReference type="InterPro" id="IPR000873">
    <property type="entry name" value="AMP-dep_synth/lig_dom"/>
</dbReference>
<dbReference type="InterPro" id="IPR025110">
    <property type="entry name" value="AMP-bd_C"/>
</dbReference>
<dbReference type="AlphaFoldDB" id="A0A7R9QJF8"/>
<dbReference type="Gene3D" id="3.40.50.980">
    <property type="match status" value="2"/>
</dbReference>
<feature type="domain" description="AMP-binding enzyme C-terminal" evidence="6">
    <location>
        <begin position="389"/>
        <end position="442"/>
    </location>
</feature>
<comment type="similarity">
    <text evidence="2">Belongs to the ATP-dependent AMP-binding enzyme family.</text>
</comment>
<name>A0A7R9QJF8_9ACAR</name>
<dbReference type="InterPro" id="IPR045851">
    <property type="entry name" value="AMP-bd_C_sf"/>
</dbReference>
<evidence type="ECO:0000256" key="2">
    <source>
        <dbReference type="ARBA" id="ARBA00006432"/>
    </source>
</evidence>
<evidence type="ECO:0000313" key="8">
    <source>
        <dbReference type="Proteomes" id="UP000728032"/>
    </source>
</evidence>
<evidence type="ECO:0000256" key="4">
    <source>
        <dbReference type="ARBA" id="ARBA00023140"/>
    </source>
</evidence>
<evidence type="ECO:0000259" key="6">
    <source>
        <dbReference type="Pfam" id="PF13193"/>
    </source>
</evidence>
<evidence type="ECO:0000259" key="5">
    <source>
        <dbReference type="Pfam" id="PF00501"/>
    </source>
</evidence>
<evidence type="ECO:0000256" key="1">
    <source>
        <dbReference type="ARBA" id="ARBA00004275"/>
    </source>
</evidence>
<evidence type="ECO:0008006" key="9">
    <source>
        <dbReference type="Google" id="ProtNLM"/>
    </source>
</evidence>
<evidence type="ECO:0000256" key="3">
    <source>
        <dbReference type="ARBA" id="ARBA00022598"/>
    </source>
</evidence>
<keyword evidence="8" id="KW-1185">Reference proteome</keyword>
<evidence type="ECO:0000313" key="7">
    <source>
        <dbReference type="EMBL" id="CAD7648050.1"/>
    </source>
</evidence>
<accession>A0A7R9QJF8</accession>
<protein>
    <recommendedName>
        <fullName evidence="9">AMP-dependent synthetase/ligase domain-containing protein</fullName>
    </recommendedName>
</protein>
<dbReference type="PANTHER" id="PTHR24096:SF149">
    <property type="entry name" value="AMP-BINDING DOMAIN-CONTAINING PROTEIN-RELATED"/>
    <property type="match status" value="1"/>
</dbReference>
<dbReference type="GO" id="GO:0005777">
    <property type="term" value="C:peroxisome"/>
    <property type="evidence" value="ECO:0007669"/>
    <property type="project" value="UniProtKB-SubCell"/>
</dbReference>
<feature type="non-terminal residue" evidence="7">
    <location>
        <position position="1"/>
    </location>
</feature>
<feature type="domain" description="AMP-dependent synthetase/ligase" evidence="5">
    <location>
        <begin position="1"/>
        <end position="334"/>
    </location>
</feature>
<dbReference type="Pfam" id="PF00501">
    <property type="entry name" value="AMP-binding"/>
    <property type="match status" value="1"/>
</dbReference>
<dbReference type="GO" id="GO:0016405">
    <property type="term" value="F:CoA-ligase activity"/>
    <property type="evidence" value="ECO:0007669"/>
    <property type="project" value="TreeGrafter"/>
</dbReference>
<reference evidence="7" key="1">
    <citation type="submission" date="2020-11" db="EMBL/GenBank/DDBJ databases">
        <authorList>
            <person name="Tran Van P."/>
        </authorList>
    </citation>
    <scope>NUCLEOTIDE SEQUENCE</scope>
</reference>
<dbReference type="OrthoDB" id="6509636at2759"/>
<dbReference type="Pfam" id="PF13193">
    <property type="entry name" value="AMP-binding_C"/>
    <property type="match status" value="1"/>
</dbReference>
<comment type="subcellular location">
    <subcellularLocation>
        <location evidence="1">Peroxisome</location>
    </subcellularLocation>
</comment>
<dbReference type="Proteomes" id="UP000728032">
    <property type="component" value="Unassembled WGS sequence"/>
</dbReference>
<dbReference type="Gene3D" id="2.30.38.10">
    <property type="entry name" value="Luciferase, Domain 3"/>
    <property type="match status" value="1"/>
</dbReference>
<dbReference type="SUPFAM" id="SSF56801">
    <property type="entry name" value="Acetyl-CoA synthetase-like"/>
    <property type="match status" value="1"/>
</dbReference>
<keyword evidence="3" id="KW-0436">Ligase</keyword>
<organism evidence="7">
    <name type="scientific">Oppiella nova</name>
    <dbReference type="NCBI Taxonomy" id="334625"/>
    <lineage>
        <taxon>Eukaryota</taxon>
        <taxon>Metazoa</taxon>
        <taxon>Ecdysozoa</taxon>
        <taxon>Arthropoda</taxon>
        <taxon>Chelicerata</taxon>
        <taxon>Arachnida</taxon>
        <taxon>Acari</taxon>
        <taxon>Acariformes</taxon>
        <taxon>Sarcoptiformes</taxon>
        <taxon>Oribatida</taxon>
        <taxon>Brachypylina</taxon>
        <taxon>Oppioidea</taxon>
        <taxon>Oppiidae</taxon>
        <taxon>Oppiella</taxon>
    </lineage>
</organism>
<gene>
    <name evidence="7" type="ORF">ONB1V03_LOCUS6565</name>
</gene>
<dbReference type="EMBL" id="OC917809">
    <property type="protein sequence ID" value="CAD7648050.1"/>
    <property type="molecule type" value="Genomic_DNA"/>
</dbReference>
<proteinExistence type="inferred from homology"/>
<sequence length="682" mass="75829">MANALKELGLKEGHIFGVLGENSYEYLVLYMAGIIVGAVVYGISSTESFQSVSIKVIQQNIKLIAIANSAKNYAIRISDGIPITQKIIVFNGGKKTNEKFILYSELIHSYDPINDEMIAIPNDPKRTECLIVSSSGCVSGSKAMVFSHHSVVSALEMTSYPQYFGYTQTEVVSSHAEFAHHISIFQILTAISTGSKIALMPKYDHKLFVNYVNKFKISAAILTSSAIISLVKAPEGSCEIPSLTKVISFGSVLPKTIANQLMSRYKHIKDLRQAFFNSRCMAPITLMFKTSSEYDSIGVAFPDTKIIVKELGNGDQLGANMIGEICVQKALGLCERYLNGTDAAEGLLDSNGWLHTRDLGYYDEDRLLYIIGSMDDMIKSNNILIAPSELESILLTHSAVSEAAVIAVPDDECGQTATAFVVLKDSLNGQTVLHTEIMDFANTFGNYCNSSSSTPFQSAYNVGRYVYLGQGSTNFWELDSYSKSLSDIKYDQKAVFGKDSFNWVDTAISFDFEECDRSKQSATYCDVIEKAKSLVIGVGRRSVTVGDERKYGYITYRLSDGKSLTPITGSNEEILWDLKSSGSLSDDFWPPLKEEELYYESGVFVRSRNQLLLALYDGFSGHLMSRKFEANGQWADGWTEVAKVNFKGMFEIDGRVFGFDKRNDSIFEFIWIDDQKVEFRRI</sequence>
<dbReference type="PANTHER" id="PTHR24096">
    <property type="entry name" value="LONG-CHAIN-FATTY-ACID--COA LIGASE"/>
    <property type="match status" value="1"/>
</dbReference>
<dbReference type="EMBL" id="CAJPVJ010002984">
    <property type="protein sequence ID" value="CAG2167053.1"/>
    <property type="molecule type" value="Genomic_DNA"/>
</dbReference>
<dbReference type="Gene3D" id="3.30.300.30">
    <property type="match status" value="1"/>
</dbReference>